<protein>
    <submittedName>
        <fullName evidence="1">Addiction module protein</fullName>
    </submittedName>
</protein>
<reference evidence="1 2" key="1">
    <citation type="submission" date="2020-09" db="EMBL/GenBank/DDBJ databases">
        <title>Novel species of Mucilaginibacter isolated from a glacier on the Tibetan Plateau.</title>
        <authorList>
            <person name="Liu Q."/>
            <person name="Xin Y.-H."/>
        </authorList>
    </citation>
    <scope>NUCLEOTIDE SEQUENCE [LARGE SCALE GENOMIC DNA]</scope>
    <source>
        <strain evidence="1 2">ZT4R22</strain>
    </source>
</reference>
<gene>
    <name evidence="1" type="ORF">IDJ77_08790</name>
</gene>
<dbReference type="Proteomes" id="UP000606600">
    <property type="component" value="Unassembled WGS sequence"/>
</dbReference>
<comment type="caution">
    <text evidence="1">The sequence shown here is derived from an EMBL/GenBank/DDBJ whole genome shotgun (WGS) entry which is preliminary data.</text>
</comment>
<dbReference type="InterPro" id="IPR013406">
    <property type="entry name" value="CHP02574_addiction_mod"/>
</dbReference>
<evidence type="ECO:0000313" key="1">
    <source>
        <dbReference type="EMBL" id="MBD1363902.1"/>
    </source>
</evidence>
<evidence type="ECO:0000313" key="2">
    <source>
        <dbReference type="Proteomes" id="UP000606600"/>
    </source>
</evidence>
<dbReference type="Pfam" id="PF09720">
    <property type="entry name" value="Unstab_antitox"/>
    <property type="match status" value="1"/>
</dbReference>
<dbReference type="RefSeq" id="WP_191188577.1">
    <property type="nucleotide sequence ID" value="NZ_JACWMY010000004.1"/>
</dbReference>
<accession>A0ABR7WRJ7</accession>
<proteinExistence type="predicted"/>
<organism evidence="1 2">
    <name type="scientific">Mucilaginibacter pankratovii</name>
    <dbReference type="NCBI Taxonomy" id="2772110"/>
    <lineage>
        <taxon>Bacteria</taxon>
        <taxon>Pseudomonadati</taxon>
        <taxon>Bacteroidota</taxon>
        <taxon>Sphingobacteriia</taxon>
        <taxon>Sphingobacteriales</taxon>
        <taxon>Sphingobacteriaceae</taxon>
        <taxon>Mucilaginibacter</taxon>
    </lineage>
</organism>
<dbReference type="EMBL" id="JACWMY010000004">
    <property type="protein sequence ID" value="MBD1363902.1"/>
    <property type="molecule type" value="Genomic_DNA"/>
</dbReference>
<sequence>MITTAIREKLHDYINEADDAKIKVLYSMMEIDFEEKVSSWEDEDFLEELDRRKAEFESGKVRGSTWEEIKAKY</sequence>
<keyword evidence="2" id="KW-1185">Reference proteome</keyword>
<name>A0ABR7WRJ7_9SPHI</name>